<proteinExistence type="predicted"/>
<keyword evidence="1" id="KW-0808">Transferase</keyword>
<keyword evidence="2" id="KW-0012">Acyltransferase</keyword>
<dbReference type="AlphaFoldDB" id="A0AAV5F4A9"/>
<feature type="region of interest" description="Disordered" evidence="3">
    <location>
        <begin position="157"/>
        <end position="179"/>
    </location>
</feature>
<dbReference type="EMBL" id="BQKI01000081">
    <property type="protein sequence ID" value="GJN29666.1"/>
    <property type="molecule type" value="Genomic_DNA"/>
</dbReference>
<dbReference type="InterPro" id="IPR023213">
    <property type="entry name" value="CAT-like_dom_sf"/>
</dbReference>
<sequence length="179" mass="19030">MAIREAIAAALKGDPLDGVDGWLESFAAVPKERLTRTGSSNRFMAYETDFGWGKPSRVELVLLSGGELVLLLGAREEGAVQRTQTCLPSSPSSTPCWLQSSLAAVLSIFIPLSGKLLPECRLPRRQCKFVKAEFSSTINNMRWLAVGGADMAQAGAGCQAPAGPDARRAGHATGTPWLS</sequence>
<evidence type="ECO:0000313" key="5">
    <source>
        <dbReference type="Proteomes" id="UP001054889"/>
    </source>
</evidence>
<comment type="caution">
    <text evidence="4">The sequence shown here is derived from an EMBL/GenBank/DDBJ whole genome shotgun (WGS) entry which is preliminary data.</text>
</comment>
<evidence type="ECO:0000313" key="4">
    <source>
        <dbReference type="EMBL" id="GJN29666.1"/>
    </source>
</evidence>
<evidence type="ECO:0000256" key="2">
    <source>
        <dbReference type="ARBA" id="ARBA00023315"/>
    </source>
</evidence>
<evidence type="ECO:0008006" key="6">
    <source>
        <dbReference type="Google" id="ProtNLM"/>
    </source>
</evidence>
<dbReference type="Gene3D" id="3.30.559.10">
    <property type="entry name" value="Chloramphenicol acetyltransferase-like domain"/>
    <property type="match status" value="1"/>
</dbReference>
<organism evidence="4 5">
    <name type="scientific">Eleusine coracana subsp. coracana</name>
    <dbReference type="NCBI Taxonomy" id="191504"/>
    <lineage>
        <taxon>Eukaryota</taxon>
        <taxon>Viridiplantae</taxon>
        <taxon>Streptophyta</taxon>
        <taxon>Embryophyta</taxon>
        <taxon>Tracheophyta</taxon>
        <taxon>Spermatophyta</taxon>
        <taxon>Magnoliopsida</taxon>
        <taxon>Liliopsida</taxon>
        <taxon>Poales</taxon>
        <taxon>Poaceae</taxon>
        <taxon>PACMAD clade</taxon>
        <taxon>Chloridoideae</taxon>
        <taxon>Cynodonteae</taxon>
        <taxon>Eleusininae</taxon>
        <taxon>Eleusine</taxon>
    </lineage>
</organism>
<accession>A0AAV5F4A9</accession>
<dbReference type="PANTHER" id="PTHR31625">
    <property type="match status" value="1"/>
</dbReference>
<gene>
    <name evidence="4" type="primary">gb17915</name>
    <name evidence="4" type="ORF">PR202_gb17915</name>
</gene>
<reference evidence="4" key="2">
    <citation type="submission" date="2021-12" db="EMBL/GenBank/DDBJ databases">
        <title>Resequencing data analysis of finger millet.</title>
        <authorList>
            <person name="Hatakeyama M."/>
            <person name="Aluri S."/>
            <person name="Balachadran M.T."/>
            <person name="Sivarajan S.R."/>
            <person name="Poveda L."/>
            <person name="Shimizu-Inatsugi R."/>
            <person name="Schlapbach R."/>
            <person name="Sreeman S.M."/>
            <person name="Shimizu K.K."/>
        </authorList>
    </citation>
    <scope>NUCLEOTIDE SEQUENCE</scope>
</reference>
<reference evidence="4" key="1">
    <citation type="journal article" date="2018" name="DNA Res.">
        <title>Multiple hybrid de novo genome assembly of finger millet, an orphan allotetraploid crop.</title>
        <authorList>
            <person name="Hatakeyama M."/>
            <person name="Aluri S."/>
            <person name="Balachadran M.T."/>
            <person name="Sivarajan S.R."/>
            <person name="Patrignani A."/>
            <person name="Gruter S."/>
            <person name="Poveda L."/>
            <person name="Shimizu-Inatsugi R."/>
            <person name="Baeten J."/>
            <person name="Francoijs K.J."/>
            <person name="Nataraja K.N."/>
            <person name="Reddy Y.A.N."/>
            <person name="Phadnis S."/>
            <person name="Ravikumar R.L."/>
            <person name="Schlapbach R."/>
            <person name="Sreeman S.M."/>
            <person name="Shimizu K.K."/>
        </authorList>
    </citation>
    <scope>NUCLEOTIDE SEQUENCE</scope>
</reference>
<evidence type="ECO:0000256" key="3">
    <source>
        <dbReference type="SAM" id="MobiDB-lite"/>
    </source>
</evidence>
<protein>
    <recommendedName>
        <fullName evidence="6">Anthocyanin 5-aromatic acyltransferase</fullName>
    </recommendedName>
</protein>
<dbReference type="GO" id="GO:0016747">
    <property type="term" value="F:acyltransferase activity, transferring groups other than amino-acyl groups"/>
    <property type="evidence" value="ECO:0007669"/>
    <property type="project" value="UniProtKB-ARBA"/>
</dbReference>
<dbReference type="Proteomes" id="UP001054889">
    <property type="component" value="Unassembled WGS sequence"/>
</dbReference>
<evidence type="ECO:0000256" key="1">
    <source>
        <dbReference type="ARBA" id="ARBA00022679"/>
    </source>
</evidence>
<keyword evidence="5" id="KW-1185">Reference proteome</keyword>
<name>A0AAV5F4A9_ELECO</name>
<dbReference type="InterPro" id="IPR051504">
    <property type="entry name" value="Plant_metabolite_acyltrans"/>
</dbReference>